<evidence type="ECO:0000256" key="2">
    <source>
        <dbReference type="SAM" id="Phobius"/>
    </source>
</evidence>
<keyword evidence="4" id="KW-1185">Reference proteome</keyword>
<feature type="region of interest" description="Disordered" evidence="1">
    <location>
        <begin position="170"/>
        <end position="192"/>
    </location>
</feature>
<keyword evidence="2" id="KW-1133">Transmembrane helix</keyword>
<feature type="transmembrane region" description="Helical" evidence="2">
    <location>
        <begin position="43"/>
        <end position="63"/>
    </location>
</feature>
<evidence type="ECO:0000313" key="3">
    <source>
        <dbReference type="EMBL" id="CAD7279701.1"/>
    </source>
</evidence>
<name>A0A7R9GFZ8_9CRUS</name>
<dbReference type="Proteomes" id="UP000678499">
    <property type="component" value="Unassembled WGS sequence"/>
</dbReference>
<dbReference type="EMBL" id="CAJPEX010001756">
    <property type="protein sequence ID" value="CAG0919853.1"/>
    <property type="molecule type" value="Genomic_DNA"/>
</dbReference>
<protein>
    <submittedName>
        <fullName evidence="3">Uncharacterized protein</fullName>
    </submittedName>
</protein>
<gene>
    <name evidence="3" type="ORF">NMOB1V02_LOCUS7369</name>
</gene>
<sequence>MVLNPHRYAAALDPREDRHARAGCLMAATFFLPLLANKLNSVVLFSAFFIYIGLIVPLLLSYITLGSLFHGLKAIINLDTTVDDEGSDWKTLVMFFMLAEKYFCPKDRLACLYALLFYTILAYLKKSLKPGNLISGKNVDRVKNLAHSPMEPSIPDEFSNRLAAHDIDVSRRAPGQSSRHNCGAHDVHHAIQ</sequence>
<evidence type="ECO:0000313" key="4">
    <source>
        <dbReference type="Proteomes" id="UP000678499"/>
    </source>
</evidence>
<dbReference type="AlphaFoldDB" id="A0A7R9GFZ8"/>
<evidence type="ECO:0000256" key="1">
    <source>
        <dbReference type="SAM" id="MobiDB-lite"/>
    </source>
</evidence>
<keyword evidence="2" id="KW-0472">Membrane</keyword>
<dbReference type="EMBL" id="OA883793">
    <property type="protein sequence ID" value="CAD7279701.1"/>
    <property type="molecule type" value="Genomic_DNA"/>
</dbReference>
<feature type="compositionally biased region" description="Basic and acidic residues" evidence="1">
    <location>
        <begin position="183"/>
        <end position="192"/>
    </location>
</feature>
<dbReference type="OrthoDB" id="4752984at2759"/>
<keyword evidence="2" id="KW-0812">Transmembrane</keyword>
<proteinExistence type="predicted"/>
<feature type="transmembrane region" description="Helical" evidence="2">
    <location>
        <begin position="20"/>
        <end position="36"/>
    </location>
</feature>
<reference evidence="3" key="1">
    <citation type="submission" date="2020-11" db="EMBL/GenBank/DDBJ databases">
        <authorList>
            <person name="Tran Van P."/>
        </authorList>
    </citation>
    <scope>NUCLEOTIDE SEQUENCE</scope>
</reference>
<organism evidence="3">
    <name type="scientific">Notodromas monacha</name>
    <dbReference type="NCBI Taxonomy" id="399045"/>
    <lineage>
        <taxon>Eukaryota</taxon>
        <taxon>Metazoa</taxon>
        <taxon>Ecdysozoa</taxon>
        <taxon>Arthropoda</taxon>
        <taxon>Crustacea</taxon>
        <taxon>Oligostraca</taxon>
        <taxon>Ostracoda</taxon>
        <taxon>Podocopa</taxon>
        <taxon>Podocopida</taxon>
        <taxon>Cypridocopina</taxon>
        <taxon>Cypridoidea</taxon>
        <taxon>Cyprididae</taxon>
        <taxon>Notodromas</taxon>
    </lineage>
</organism>
<accession>A0A7R9GFZ8</accession>